<comment type="subcellular location">
    <subcellularLocation>
        <location evidence="1">Cell membrane</location>
        <topology evidence="1">Multi-pass membrane protein</topology>
    </subcellularLocation>
</comment>
<evidence type="ECO:0000256" key="9">
    <source>
        <dbReference type="PROSITE-ProRule" id="PRU00192"/>
    </source>
</evidence>
<dbReference type="Gene3D" id="2.30.30.40">
    <property type="entry name" value="SH3 Domains"/>
    <property type="match status" value="1"/>
</dbReference>
<feature type="domain" description="SH3" evidence="12">
    <location>
        <begin position="687"/>
        <end position="746"/>
    </location>
</feature>
<organism evidence="13 14">
    <name type="scientific">Sanghuangporus baumii</name>
    <name type="common">Phellinus baumii</name>
    <dbReference type="NCBI Taxonomy" id="108892"/>
    <lineage>
        <taxon>Eukaryota</taxon>
        <taxon>Fungi</taxon>
        <taxon>Dikarya</taxon>
        <taxon>Basidiomycota</taxon>
        <taxon>Agaricomycotina</taxon>
        <taxon>Agaricomycetes</taxon>
        <taxon>Hymenochaetales</taxon>
        <taxon>Hymenochaetaceae</taxon>
        <taxon>Sanghuangporus</taxon>
    </lineage>
</organism>
<feature type="transmembrane region" description="Helical" evidence="11">
    <location>
        <begin position="310"/>
        <end position="329"/>
    </location>
</feature>
<evidence type="ECO:0000313" key="13">
    <source>
        <dbReference type="EMBL" id="OCB87072.1"/>
    </source>
</evidence>
<dbReference type="OrthoDB" id="5983572at2759"/>
<feature type="transmembrane region" description="Helical" evidence="11">
    <location>
        <begin position="519"/>
        <end position="540"/>
    </location>
</feature>
<dbReference type="Pfam" id="PF00018">
    <property type="entry name" value="SH3_1"/>
    <property type="match status" value="1"/>
</dbReference>
<name>A0A9Q5HW30_SANBA</name>
<dbReference type="FunFam" id="2.30.30.40:FF:000213">
    <property type="entry name" value="High osmolarity signaling protein SHO1"/>
    <property type="match status" value="1"/>
</dbReference>
<feature type="compositionally biased region" description="Gly residues" evidence="10">
    <location>
        <begin position="661"/>
        <end position="671"/>
    </location>
</feature>
<evidence type="ECO:0000313" key="14">
    <source>
        <dbReference type="Proteomes" id="UP000757232"/>
    </source>
</evidence>
<dbReference type="PRINTS" id="PR00452">
    <property type="entry name" value="SH3DOMAIN"/>
</dbReference>
<comment type="caution">
    <text evidence="13">The sequence shown here is derived from an EMBL/GenBank/DDBJ whole genome shotgun (WGS) entry which is preliminary data.</text>
</comment>
<dbReference type="Proteomes" id="UP000757232">
    <property type="component" value="Unassembled WGS sequence"/>
</dbReference>
<feature type="transmembrane region" description="Helical" evidence="11">
    <location>
        <begin position="31"/>
        <end position="52"/>
    </location>
</feature>
<accession>A0A9Q5HW30</accession>
<evidence type="ECO:0000256" key="1">
    <source>
        <dbReference type="ARBA" id="ARBA00004651"/>
    </source>
</evidence>
<evidence type="ECO:0000259" key="12">
    <source>
        <dbReference type="PROSITE" id="PS50002"/>
    </source>
</evidence>
<sequence>MLDAYEDPNLSKQTVAELSSLVSSFPKLDTYVGALLIGSYFAIVTTRSLYGLTTQQTIRYYRMYPNDSNSTKIMVGLVWLLDSTHSMLICHTCYYYLISNYFNPLSLLDGVWSMQVGFGALLLDRSNDLTRIVSTEDIHHLYGKVVSSKHQQLLLTNAKLRVSWLQSRTCSSQCVSTKVGANPLDEALGNTDDFQVTKKLWISFAITTASLVCLGFTIATTVMTIRETSFVKFEHFTWLICTTLGLNTISDVIITGSLGLYLQSRRTGFEKTNSIIDKLLLYVINTGILNIAYNIAVLICAAVMKDNLIFIGMFFLVSKLYSNSLLAVLNSRGVTHEMCTQEINVVTPPDVYELYGSRRGTSNVDGIPVHPLSRPEGSRLKRQTTIDIKITREIHTISDNMHEESEDACSRRCLVPPSHPLALRSAVLDDAAPRILAVAGWFTAFIGQCVATANINRESVGVLWFAIFLQLFLILGVFHTLASDSIAMHRFQISVFGAVAIVFSVMGVDMGIFESQASLNAMGAGWLLLAIVNILWILYFTSEEDSLALHIFNMMGTGGLSPPSRRRRATRGASMHMAGNGYTGSYAGGGIGPGDVPYDAKIGSGVGVGMNTRSNASLGAPGGGSIGAATRSVGQTGSVSGVQSTANPDTIGASSPLMGSGNAGIGAGGGMSSPEHSAIDPTPAPDTQTYKAKALYAYTASPDDPNEISFTKGEILEIIDKQGKWWQAKKEDGSVGIAPSNYLQII</sequence>
<dbReference type="InterPro" id="IPR036028">
    <property type="entry name" value="SH3-like_dom_sf"/>
</dbReference>
<dbReference type="InterPro" id="IPR045339">
    <property type="entry name" value="DUF6534"/>
</dbReference>
<feature type="transmembrane region" description="Helical" evidence="11">
    <location>
        <begin position="200"/>
        <end position="224"/>
    </location>
</feature>
<protein>
    <recommendedName>
        <fullName evidence="12">SH3 domain-containing protein</fullName>
    </recommendedName>
</protein>
<keyword evidence="8 11" id="KW-0472">Membrane</keyword>
<dbReference type="InterPro" id="IPR001452">
    <property type="entry name" value="SH3_domain"/>
</dbReference>
<feature type="transmembrane region" description="Helical" evidence="11">
    <location>
        <begin position="279"/>
        <end position="304"/>
    </location>
</feature>
<gene>
    <name evidence="13" type="ORF">A7U60_g5807</name>
</gene>
<reference evidence="13" key="1">
    <citation type="submission" date="2016-06" db="EMBL/GenBank/DDBJ databases">
        <title>Draft Genome sequence of the fungus Inonotus baumii.</title>
        <authorList>
            <person name="Zhu H."/>
            <person name="Lin W."/>
        </authorList>
    </citation>
    <scope>NUCLEOTIDE SEQUENCE</scope>
    <source>
        <strain evidence="13">821</strain>
    </source>
</reference>
<dbReference type="GO" id="GO:0005886">
    <property type="term" value="C:plasma membrane"/>
    <property type="evidence" value="ECO:0007669"/>
    <property type="project" value="UniProtKB-SubCell"/>
</dbReference>
<evidence type="ECO:0000256" key="2">
    <source>
        <dbReference type="ARBA" id="ARBA00009739"/>
    </source>
</evidence>
<evidence type="ECO:0000256" key="10">
    <source>
        <dbReference type="SAM" id="MobiDB-lite"/>
    </source>
</evidence>
<dbReference type="SMART" id="SM00326">
    <property type="entry name" value="SH3"/>
    <property type="match status" value="1"/>
</dbReference>
<dbReference type="InterPro" id="IPR035522">
    <property type="entry name" value="Sho1_SH3"/>
</dbReference>
<keyword evidence="7" id="KW-0346">Stress response</keyword>
<comment type="similarity">
    <text evidence="2">Belongs to the SHO1 family.</text>
</comment>
<feature type="transmembrane region" description="Helical" evidence="11">
    <location>
        <begin position="236"/>
        <end position="258"/>
    </location>
</feature>
<keyword evidence="3 9" id="KW-0728">SH3 domain</keyword>
<evidence type="ECO:0000256" key="6">
    <source>
        <dbReference type="ARBA" id="ARBA00022989"/>
    </source>
</evidence>
<feature type="region of interest" description="Disordered" evidence="10">
    <location>
        <begin position="648"/>
        <end position="686"/>
    </location>
</feature>
<dbReference type="Pfam" id="PF20152">
    <property type="entry name" value="DUF6534"/>
    <property type="match status" value="1"/>
</dbReference>
<evidence type="ECO:0000256" key="7">
    <source>
        <dbReference type="ARBA" id="ARBA00023016"/>
    </source>
</evidence>
<evidence type="ECO:0000256" key="4">
    <source>
        <dbReference type="ARBA" id="ARBA00022475"/>
    </source>
</evidence>
<evidence type="ECO:0000256" key="8">
    <source>
        <dbReference type="ARBA" id="ARBA00023136"/>
    </source>
</evidence>
<keyword evidence="6 11" id="KW-1133">Transmembrane helix</keyword>
<feature type="transmembrane region" description="Helical" evidence="11">
    <location>
        <begin position="493"/>
        <end position="513"/>
    </location>
</feature>
<dbReference type="AlphaFoldDB" id="A0A9Q5HW30"/>
<evidence type="ECO:0000256" key="3">
    <source>
        <dbReference type="ARBA" id="ARBA00022443"/>
    </source>
</evidence>
<dbReference type="PANTHER" id="PTHR40465">
    <property type="entry name" value="CHROMOSOME 1, WHOLE GENOME SHOTGUN SEQUENCE"/>
    <property type="match status" value="1"/>
</dbReference>
<keyword evidence="5 11" id="KW-0812">Transmembrane</keyword>
<dbReference type="SUPFAM" id="SSF50044">
    <property type="entry name" value="SH3-domain"/>
    <property type="match status" value="1"/>
</dbReference>
<dbReference type="GO" id="GO:0007232">
    <property type="term" value="P:osmosensory signaling pathway via Sho1 osmosensor"/>
    <property type="evidence" value="ECO:0007669"/>
    <property type="project" value="UniProtKB-ARBA"/>
</dbReference>
<dbReference type="PROSITE" id="PS50002">
    <property type="entry name" value="SH3"/>
    <property type="match status" value="1"/>
</dbReference>
<proteinExistence type="inferred from homology"/>
<dbReference type="EMBL" id="LNZH02000195">
    <property type="protein sequence ID" value="OCB87072.1"/>
    <property type="molecule type" value="Genomic_DNA"/>
</dbReference>
<evidence type="ECO:0000256" key="11">
    <source>
        <dbReference type="SAM" id="Phobius"/>
    </source>
</evidence>
<dbReference type="CDD" id="cd11855">
    <property type="entry name" value="SH3_Sho1p"/>
    <property type="match status" value="1"/>
</dbReference>
<keyword evidence="4" id="KW-1003">Cell membrane</keyword>
<evidence type="ECO:0000256" key="5">
    <source>
        <dbReference type="ARBA" id="ARBA00022692"/>
    </source>
</evidence>
<keyword evidence="14" id="KW-1185">Reference proteome</keyword>
<dbReference type="PANTHER" id="PTHR40465:SF1">
    <property type="entry name" value="DUF6534 DOMAIN-CONTAINING PROTEIN"/>
    <property type="match status" value="1"/>
</dbReference>
<feature type="transmembrane region" description="Helical" evidence="11">
    <location>
        <begin position="461"/>
        <end position="481"/>
    </location>
</feature>